<keyword evidence="1" id="KW-0472">Membrane</keyword>
<feature type="transmembrane region" description="Helical" evidence="1">
    <location>
        <begin position="44"/>
        <end position="66"/>
    </location>
</feature>
<sequence length="82" mass="8868">MTATSATVAAPRRALVELRPARVAYRQAFVALLQRDVHVLFKSFGLFVVRAVMQPLLLMFVFTYVFPKIGQGVGGGEGGEAA</sequence>
<dbReference type="EMBL" id="JANPXH010000858">
    <property type="protein sequence ID" value="MCR6679131.1"/>
    <property type="molecule type" value="Genomic_DNA"/>
</dbReference>
<evidence type="ECO:0008006" key="4">
    <source>
        <dbReference type="Google" id="ProtNLM"/>
    </source>
</evidence>
<evidence type="ECO:0000313" key="2">
    <source>
        <dbReference type="EMBL" id="MCR6679131.1"/>
    </source>
</evidence>
<proteinExistence type="predicted"/>
<gene>
    <name evidence="2" type="ORF">NVV43_27005</name>
</gene>
<keyword evidence="1" id="KW-0812">Transmembrane</keyword>
<name>A0AAW5MYJ4_9ESCH</name>
<keyword evidence="1" id="KW-1133">Transmembrane helix</keyword>
<accession>A0AAW5MYJ4</accession>
<comment type="caution">
    <text evidence="2">The sequence shown here is derived from an EMBL/GenBank/DDBJ whole genome shotgun (WGS) entry which is preliminary data.</text>
</comment>
<dbReference type="AlphaFoldDB" id="A0AAW5MYJ4"/>
<feature type="non-terminal residue" evidence="2">
    <location>
        <position position="82"/>
    </location>
</feature>
<protein>
    <recommendedName>
        <fullName evidence="4">ABC transporter permease</fullName>
    </recommendedName>
</protein>
<dbReference type="Proteomes" id="UP001206878">
    <property type="component" value="Unassembled WGS sequence"/>
</dbReference>
<reference evidence="2" key="1">
    <citation type="submission" date="2022-07" db="EMBL/GenBank/DDBJ databases">
        <title>Diversity of ethanolamine utilization by human commensal Escherichia coli.</title>
        <authorList>
            <person name="Jubelin G."/>
        </authorList>
    </citation>
    <scope>NUCLEOTIDE SEQUENCE</scope>
    <source>
        <strain evidence="2">S1</strain>
    </source>
</reference>
<evidence type="ECO:0000256" key="1">
    <source>
        <dbReference type="SAM" id="Phobius"/>
    </source>
</evidence>
<evidence type="ECO:0000313" key="3">
    <source>
        <dbReference type="Proteomes" id="UP001206878"/>
    </source>
</evidence>
<organism evidence="2 3">
    <name type="scientific">Escherichia marmotae</name>
    <dbReference type="NCBI Taxonomy" id="1499973"/>
    <lineage>
        <taxon>Bacteria</taxon>
        <taxon>Pseudomonadati</taxon>
        <taxon>Pseudomonadota</taxon>
        <taxon>Gammaproteobacteria</taxon>
        <taxon>Enterobacterales</taxon>
        <taxon>Enterobacteriaceae</taxon>
        <taxon>Escherichia</taxon>
    </lineage>
</organism>